<name>A0AAW5R2R5_9HYPH</name>
<keyword evidence="1" id="KW-0472">Membrane</keyword>
<dbReference type="Gene3D" id="3.30.450.20">
    <property type="entry name" value="PAS domain"/>
    <property type="match status" value="1"/>
</dbReference>
<reference evidence="3 4" key="1">
    <citation type="submission" date="2022-04" db="EMBL/GenBank/DDBJ databases">
        <authorList>
            <person name="Ye Y.-Q."/>
            <person name="Du Z.-J."/>
        </authorList>
    </citation>
    <scope>NUCLEOTIDE SEQUENCE [LARGE SCALE GENOMIC DNA]</scope>
    <source>
        <strain evidence="3 4">A6E488</strain>
    </source>
</reference>
<organism evidence="3 4">
    <name type="scientific">Microbaculum marinisediminis</name>
    <dbReference type="NCBI Taxonomy" id="2931392"/>
    <lineage>
        <taxon>Bacteria</taxon>
        <taxon>Pseudomonadati</taxon>
        <taxon>Pseudomonadota</taxon>
        <taxon>Alphaproteobacteria</taxon>
        <taxon>Hyphomicrobiales</taxon>
        <taxon>Tepidamorphaceae</taxon>
        <taxon>Microbaculum</taxon>
    </lineage>
</organism>
<keyword evidence="4" id="KW-1185">Reference proteome</keyword>
<dbReference type="EMBL" id="JALIDZ010000013">
    <property type="protein sequence ID" value="MCT8974556.1"/>
    <property type="molecule type" value="Genomic_DNA"/>
</dbReference>
<evidence type="ECO:0000313" key="3">
    <source>
        <dbReference type="EMBL" id="MCT8974556.1"/>
    </source>
</evidence>
<proteinExistence type="predicted"/>
<dbReference type="RefSeq" id="WP_261618141.1">
    <property type="nucleotide sequence ID" value="NZ_JALIDZ010000013.1"/>
</dbReference>
<dbReference type="Proteomes" id="UP001320898">
    <property type="component" value="Unassembled WGS sequence"/>
</dbReference>
<dbReference type="Pfam" id="PF13188">
    <property type="entry name" value="PAS_8"/>
    <property type="match status" value="1"/>
</dbReference>
<keyword evidence="1" id="KW-0812">Transmembrane</keyword>
<gene>
    <name evidence="3" type="ORF">MUB46_22045</name>
</gene>
<evidence type="ECO:0000259" key="2">
    <source>
        <dbReference type="Pfam" id="PF13188"/>
    </source>
</evidence>
<dbReference type="InterPro" id="IPR000014">
    <property type="entry name" value="PAS"/>
</dbReference>
<accession>A0AAW5R2R5</accession>
<dbReference type="AlphaFoldDB" id="A0AAW5R2R5"/>
<dbReference type="Gene3D" id="6.10.340.10">
    <property type="match status" value="1"/>
</dbReference>
<comment type="caution">
    <text evidence="3">The sequence shown here is derived from an EMBL/GenBank/DDBJ whole genome shotgun (WGS) entry which is preliminary data.</text>
</comment>
<protein>
    <submittedName>
        <fullName evidence="3">PAS domain-containing protein</fullName>
    </submittedName>
</protein>
<feature type="transmembrane region" description="Helical" evidence="1">
    <location>
        <begin position="26"/>
        <end position="47"/>
    </location>
</feature>
<keyword evidence="1" id="KW-1133">Transmembrane helix</keyword>
<feature type="domain" description="PAS" evidence="2">
    <location>
        <begin position="255"/>
        <end position="300"/>
    </location>
</feature>
<evidence type="ECO:0000256" key="1">
    <source>
        <dbReference type="SAM" id="Phobius"/>
    </source>
</evidence>
<feature type="transmembrane region" description="Helical" evidence="1">
    <location>
        <begin position="172"/>
        <end position="191"/>
    </location>
</feature>
<sequence>MRTILKKTVHPSSILSALTGSVCRRVALVVFLAVIVLNAAVTIFVYHTDRNDFVRERTAEALSLFAAAVDSTAYPGIEALTRMGENLVRNTKVDGGVVISGAGEDRAVFGTVPGLTWAEARLNGEVVRFSPATGAFDIFISPEQSRLPYGVILRLNAAEDWRKLSANLFQQAMLLLAVAVVLSVLTALIVANQVVRPVATIRKVVDLTLNAPEDSGAVRTGISRTDEIGALARAVDQLLFLTSTTFTDELAAAVTILETSPHGILTFSEQGHLISANQAALALFGERNFTGLLNRDPTSLFRFGDEAVDCVEFAGRGRMLGPGEILQEPENFPCLVAGDTVNRADGTVLRRFLIFVDMRDLVDQVRAEVHRREAAERRVTDLVSDLRLMRRNFDACLVITEMDDTGTARPSPVTLQPRGLIDTWMERLAADGEPVPSGLEIGDLPPVKGVPADLRRLFDTALEVVRRRSGAADARIAISATGGGDDVAIVFREITEDGADVEIASDVDMAILLGALGVLCRRQGGALMAMTGKDGTNQLAIRLKVDLTVASEVPAESEAA</sequence>
<evidence type="ECO:0000313" key="4">
    <source>
        <dbReference type="Proteomes" id="UP001320898"/>
    </source>
</evidence>